<dbReference type="PROSITE" id="PS50850">
    <property type="entry name" value="MFS"/>
    <property type="match status" value="1"/>
</dbReference>
<feature type="region of interest" description="Disordered" evidence="5">
    <location>
        <begin position="647"/>
        <end position="696"/>
    </location>
</feature>
<feature type="transmembrane region" description="Helical" evidence="6">
    <location>
        <begin position="397"/>
        <end position="421"/>
    </location>
</feature>
<feature type="transmembrane region" description="Helical" evidence="6">
    <location>
        <begin position="306"/>
        <end position="324"/>
    </location>
</feature>
<keyword evidence="9" id="KW-1185">Reference proteome</keyword>
<evidence type="ECO:0000256" key="5">
    <source>
        <dbReference type="SAM" id="MobiDB-lite"/>
    </source>
</evidence>
<organism evidence="8 9">
    <name type="scientific">Bombardia bombarda</name>
    <dbReference type="NCBI Taxonomy" id="252184"/>
    <lineage>
        <taxon>Eukaryota</taxon>
        <taxon>Fungi</taxon>
        <taxon>Dikarya</taxon>
        <taxon>Ascomycota</taxon>
        <taxon>Pezizomycotina</taxon>
        <taxon>Sordariomycetes</taxon>
        <taxon>Sordariomycetidae</taxon>
        <taxon>Sordariales</taxon>
        <taxon>Lasiosphaeriaceae</taxon>
        <taxon>Bombardia</taxon>
    </lineage>
</organism>
<evidence type="ECO:0000256" key="4">
    <source>
        <dbReference type="ARBA" id="ARBA00023136"/>
    </source>
</evidence>
<dbReference type="SUPFAM" id="SSF103473">
    <property type="entry name" value="MFS general substrate transporter"/>
    <property type="match status" value="1"/>
</dbReference>
<dbReference type="Proteomes" id="UP001174934">
    <property type="component" value="Unassembled WGS sequence"/>
</dbReference>
<dbReference type="PANTHER" id="PTHR24064">
    <property type="entry name" value="SOLUTE CARRIER FAMILY 22 MEMBER"/>
    <property type="match status" value="1"/>
</dbReference>
<proteinExistence type="predicted"/>
<comment type="subcellular location">
    <subcellularLocation>
        <location evidence="1">Membrane</location>
        <topology evidence="1">Multi-pass membrane protein</topology>
    </subcellularLocation>
</comment>
<evidence type="ECO:0000259" key="7">
    <source>
        <dbReference type="PROSITE" id="PS50850"/>
    </source>
</evidence>
<feature type="transmembrane region" description="Helical" evidence="6">
    <location>
        <begin position="264"/>
        <end position="286"/>
    </location>
</feature>
<dbReference type="AlphaFoldDB" id="A0AA40C8F0"/>
<feature type="transmembrane region" description="Helical" evidence="6">
    <location>
        <begin position="185"/>
        <end position="205"/>
    </location>
</feature>
<evidence type="ECO:0000256" key="6">
    <source>
        <dbReference type="SAM" id="Phobius"/>
    </source>
</evidence>
<dbReference type="Pfam" id="PF00083">
    <property type="entry name" value="Sugar_tr"/>
    <property type="match status" value="2"/>
</dbReference>
<feature type="transmembrane region" description="Helical" evidence="6">
    <location>
        <begin position="497"/>
        <end position="519"/>
    </location>
</feature>
<feature type="transmembrane region" description="Helical" evidence="6">
    <location>
        <begin position="433"/>
        <end position="450"/>
    </location>
</feature>
<evidence type="ECO:0000256" key="1">
    <source>
        <dbReference type="ARBA" id="ARBA00004141"/>
    </source>
</evidence>
<keyword evidence="4 6" id="KW-0472">Membrane</keyword>
<feature type="compositionally biased region" description="Basic residues" evidence="5">
    <location>
        <begin position="1"/>
        <end position="11"/>
    </location>
</feature>
<comment type="caution">
    <text evidence="8">The sequence shown here is derived from an EMBL/GenBank/DDBJ whole genome shotgun (WGS) entry which is preliminary data.</text>
</comment>
<feature type="compositionally biased region" description="Polar residues" evidence="5">
    <location>
        <begin position="682"/>
        <end position="696"/>
    </location>
</feature>
<feature type="domain" description="Major facilitator superfamily (MFS) profile" evidence="7">
    <location>
        <begin position="111"/>
        <end position="547"/>
    </location>
</feature>
<feature type="transmembrane region" description="Helical" evidence="6">
    <location>
        <begin position="525"/>
        <end position="543"/>
    </location>
</feature>
<feature type="transmembrane region" description="Helical" evidence="6">
    <location>
        <begin position="357"/>
        <end position="377"/>
    </location>
</feature>
<feature type="region of interest" description="Disordered" evidence="5">
    <location>
        <begin position="1"/>
        <end position="40"/>
    </location>
</feature>
<dbReference type="InterPro" id="IPR036259">
    <property type="entry name" value="MFS_trans_sf"/>
</dbReference>
<gene>
    <name evidence="8" type="ORF">B0T17DRAFT_588536</name>
</gene>
<feature type="transmembrane region" description="Helical" evidence="6">
    <location>
        <begin position="155"/>
        <end position="178"/>
    </location>
</feature>
<dbReference type="InterPro" id="IPR020846">
    <property type="entry name" value="MFS_dom"/>
</dbReference>
<evidence type="ECO:0000256" key="2">
    <source>
        <dbReference type="ARBA" id="ARBA00022692"/>
    </source>
</evidence>
<dbReference type="InterPro" id="IPR005828">
    <property type="entry name" value="MFS_sugar_transport-like"/>
</dbReference>
<evidence type="ECO:0000256" key="3">
    <source>
        <dbReference type="ARBA" id="ARBA00022989"/>
    </source>
</evidence>
<feature type="region of interest" description="Disordered" evidence="5">
    <location>
        <begin position="613"/>
        <end position="633"/>
    </location>
</feature>
<sequence length="696" mass="77824">MPDVIRHHRHHDPSPGQIPVPHGPETGDEHGHYPPGETAANDDGERAIFAYLTHPDDCYTADGVYWADLPLRKRIAFVNKVQNEEAKKELNNIGRMLKEDPLSPVAWYFRNAVLPGAGLGLEGYVLFSIGNIEPLFAATWPTCWGKNRTDCSNNWIAAVTYLEVIGIMAGQLVVGVIGDWIGRRWGLIQDAAIMFIGLLMLTASWGLTLQGWVICYAFSLFFYGFGVGGEYPITATSSMENAVSAGKLSTKEDRLHRGRKVTMAFLMQGWGQFVNQALLIILLLILHHGSGDPPYSAVAVQWTFRLSFAIPAIGTLWLVYYRIYKMPHASRQLAAAKKKSNVTGYDLESLKLTCQFFGGRLLATAGGWFCNDVFFYGNKLFQGQFIAVISNNSDSVMVGWVWNLLNVIISLIGYYFASLLIDNKFYGRKMMQQVGFLMCFIMFVVPAFDYEHYTSPAGIHSFQAMYFLSSFFNQFGPNSVTFLVAGEVFPTAVRASAHGFSACIGKAGALLASVLYNYIDTQQKFYVVPWFGLAGMLLTWLFLPDTTGLDLKEQERRWAYIRAGRDAEYHGIAIHPAHLSLWERLMGVGKNYNPELDTTQKINDMREEWAGKERLRRQQNVHGPDDADIIEEDEFNDEVDHYFRRTTDTNALMQPSADTSGTASANTSRPDSGKGVVREKQQQPNSPAASSTEKGQ</sequence>
<dbReference type="GO" id="GO:0016020">
    <property type="term" value="C:membrane"/>
    <property type="evidence" value="ECO:0007669"/>
    <property type="project" value="UniProtKB-SubCell"/>
</dbReference>
<dbReference type="EMBL" id="JAULSR010000002">
    <property type="protein sequence ID" value="KAK0628414.1"/>
    <property type="molecule type" value="Genomic_DNA"/>
</dbReference>
<dbReference type="Gene3D" id="1.20.1250.20">
    <property type="entry name" value="MFS general substrate transporter like domains"/>
    <property type="match status" value="1"/>
</dbReference>
<reference evidence="8" key="1">
    <citation type="submission" date="2023-06" db="EMBL/GenBank/DDBJ databases">
        <title>Genome-scale phylogeny and comparative genomics of the fungal order Sordariales.</title>
        <authorList>
            <consortium name="Lawrence Berkeley National Laboratory"/>
            <person name="Hensen N."/>
            <person name="Bonometti L."/>
            <person name="Westerberg I."/>
            <person name="Brannstrom I.O."/>
            <person name="Guillou S."/>
            <person name="Cros-Aarteil S."/>
            <person name="Calhoun S."/>
            <person name="Haridas S."/>
            <person name="Kuo A."/>
            <person name="Mondo S."/>
            <person name="Pangilinan J."/>
            <person name="Riley R."/>
            <person name="LaButti K."/>
            <person name="Andreopoulos B."/>
            <person name="Lipzen A."/>
            <person name="Chen C."/>
            <person name="Yanf M."/>
            <person name="Daum C."/>
            <person name="Ng V."/>
            <person name="Clum A."/>
            <person name="Steindorff A."/>
            <person name="Ohm R."/>
            <person name="Martin F."/>
            <person name="Silar P."/>
            <person name="Natvig D."/>
            <person name="Lalanne C."/>
            <person name="Gautier V."/>
            <person name="Ament-velasquez S.L."/>
            <person name="Kruys A."/>
            <person name="Hutchinson M.I."/>
            <person name="Powell A.J."/>
            <person name="Barry K."/>
            <person name="Miller A.N."/>
            <person name="Grigoriev I.V."/>
            <person name="Debuchy R."/>
            <person name="Gladieux P."/>
            <person name="Thoren M.H."/>
            <person name="Johannesson H."/>
        </authorList>
    </citation>
    <scope>NUCLEOTIDE SEQUENCE</scope>
    <source>
        <strain evidence="8">SMH3391-2</strain>
    </source>
</reference>
<protein>
    <submittedName>
        <fullName evidence="8">Major facilitator superfamily domain-containing protein</fullName>
    </submittedName>
</protein>
<feature type="compositionally biased region" description="Polar residues" evidence="5">
    <location>
        <begin position="648"/>
        <end position="670"/>
    </location>
</feature>
<keyword evidence="2 6" id="KW-0812">Transmembrane</keyword>
<keyword evidence="3 6" id="KW-1133">Transmembrane helix</keyword>
<accession>A0AA40C8F0</accession>
<dbReference type="GO" id="GO:0022857">
    <property type="term" value="F:transmembrane transporter activity"/>
    <property type="evidence" value="ECO:0007669"/>
    <property type="project" value="InterPro"/>
</dbReference>
<evidence type="ECO:0000313" key="8">
    <source>
        <dbReference type="EMBL" id="KAK0628414.1"/>
    </source>
</evidence>
<evidence type="ECO:0000313" key="9">
    <source>
        <dbReference type="Proteomes" id="UP001174934"/>
    </source>
</evidence>
<name>A0AA40C8F0_9PEZI</name>